<dbReference type="SFLD" id="SFLDS00003">
    <property type="entry name" value="Haloacid_Dehalogenase"/>
    <property type="match status" value="1"/>
</dbReference>
<dbReference type="InterPro" id="IPR023214">
    <property type="entry name" value="HAD_sf"/>
</dbReference>
<dbReference type="AlphaFoldDB" id="Q1N421"/>
<dbReference type="InterPro" id="IPR006439">
    <property type="entry name" value="HAD-SF_hydro_IA"/>
</dbReference>
<dbReference type="NCBIfam" id="TIGR01509">
    <property type="entry name" value="HAD-SF-IA-v3"/>
    <property type="match status" value="1"/>
</dbReference>
<dbReference type="InterPro" id="IPR036412">
    <property type="entry name" value="HAD-like_sf"/>
</dbReference>
<accession>Q1N421</accession>
<evidence type="ECO:0000256" key="2">
    <source>
        <dbReference type="ARBA" id="ARBA00022801"/>
    </source>
</evidence>
<dbReference type="PANTHER" id="PTHR46470">
    <property type="entry name" value="N-ACYLNEURAMINATE-9-PHOSPHATASE"/>
    <property type="match status" value="1"/>
</dbReference>
<evidence type="ECO:0000256" key="1">
    <source>
        <dbReference type="ARBA" id="ARBA00001946"/>
    </source>
</evidence>
<keyword evidence="3" id="KW-0460">Magnesium</keyword>
<comment type="cofactor">
    <cofactor evidence="1">
        <name>Mg(2+)</name>
        <dbReference type="ChEBI" id="CHEBI:18420"/>
    </cofactor>
</comment>
<dbReference type="Proteomes" id="UP000004263">
    <property type="component" value="Unassembled WGS sequence"/>
</dbReference>
<dbReference type="EMBL" id="AAQH01000003">
    <property type="protein sequence ID" value="EAT13044.1"/>
    <property type="molecule type" value="Genomic_DNA"/>
</dbReference>
<dbReference type="GO" id="GO:0009231">
    <property type="term" value="P:riboflavin biosynthetic process"/>
    <property type="evidence" value="ECO:0007669"/>
    <property type="project" value="TreeGrafter"/>
</dbReference>
<dbReference type="SFLD" id="SFLDG01129">
    <property type="entry name" value="C1.5:_HAD__Beta-PGM__Phosphata"/>
    <property type="match status" value="1"/>
</dbReference>
<dbReference type="Pfam" id="PF00702">
    <property type="entry name" value="Hydrolase"/>
    <property type="match status" value="1"/>
</dbReference>
<dbReference type="Gene3D" id="1.20.120.1600">
    <property type="match status" value="1"/>
</dbReference>
<evidence type="ECO:0000313" key="4">
    <source>
        <dbReference type="EMBL" id="EAT13044.1"/>
    </source>
</evidence>
<dbReference type="Gene3D" id="3.40.50.1000">
    <property type="entry name" value="HAD superfamily/HAD-like"/>
    <property type="match status" value="1"/>
</dbReference>
<dbReference type="InterPro" id="IPR051400">
    <property type="entry name" value="HAD-like_hydrolase"/>
</dbReference>
<evidence type="ECO:0000256" key="3">
    <source>
        <dbReference type="ARBA" id="ARBA00022842"/>
    </source>
</evidence>
<keyword evidence="2 4" id="KW-0378">Hydrolase</keyword>
<reference evidence="4 5" key="1">
    <citation type="submission" date="2006-03" db="EMBL/GenBank/DDBJ databases">
        <authorList>
            <person name="Pinhassi J."/>
            <person name="Pedros-Alio C."/>
            <person name="Ferriera S."/>
            <person name="Johnson J."/>
            <person name="Kravitz S."/>
            <person name="Halpern A."/>
            <person name="Remington K."/>
            <person name="Beeson K."/>
            <person name="Tran B."/>
            <person name="Rogers Y.-H."/>
            <person name="Friedman R."/>
            <person name="Venter J.C."/>
        </authorList>
    </citation>
    <scope>NUCLEOTIDE SEQUENCE [LARGE SCALE GENOMIC DNA]</scope>
    <source>
        <strain evidence="4 5">RED65</strain>
    </source>
</reference>
<gene>
    <name evidence="4" type="ORF">RED65_15147</name>
</gene>
<organism evidence="4 5">
    <name type="scientific">Bermanella marisrubri</name>
    <dbReference type="NCBI Taxonomy" id="207949"/>
    <lineage>
        <taxon>Bacteria</taxon>
        <taxon>Pseudomonadati</taxon>
        <taxon>Pseudomonadota</taxon>
        <taxon>Gammaproteobacteria</taxon>
        <taxon>Oceanospirillales</taxon>
        <taxon>Oceanospirillaceae</taxon>
        <taxon>Bermanella</taxon>
    </lineage>
</organism>
<dbReference type="OrthoDB" id="367448at2"/>
<dbReference type="PANTHER" id="PTHR46470:SF4">
    <property type="entry name" value="5-AMINO-6-(5-PHOSPHO-D-RIBITYLAMINO)URACIL PHOSPHATASE YIGB"/>
    <property type="match status" value="1"/>
</dbReference>
<dbReference type="NCBIfam" id="TIGR01549">
    <property type="entry name" value="HAD-SF-IA-v1"/>
    <property type="match status" value="1"/>
</dbReference>
<proteinExistence type="predicted"/>
<protein>
    <submittedName>
        <fullName evidence="4">HAD-superfamily hydrolase</fullName>
    </submittedName>
</protein>
<evidence type="ECO:0000313" key="5">
    <source>
        <dbReference type="Proteomes" id="UP000004263"/>
    </source>
</evidence>
<sequence>MSSSLKLAQQMPDVKVISFDLDDTLWDGTEVIVKAEQAMMHWISVNASNVLLQFDKDDLRAAKVNFAKQHPELLHKTSQLRQRFLEYLFAQCDIEHPEHAAEQCFQHFYRVRQQVRLFDAVPNTLKRLKQDYRLIAITNGNACTKTIGLDNYLSLSLNAEDFDAPKPDADIFEHALHQLNIEAHECLHVGDHPFHDMQGAHEVGMHTAWLKDGTREWPHAFQPDLIISDVIELIQ</sequence>
<dbReference type="SUPFAM" id="SSF56784">
    <property type="entry name" value="HAD-like"/>
    <property type="match status" value="1"/>
</dbReference>
<name>Q1N421_9GAMM</name>
<dbReference type="GO" id="GO:0016787">
    <property type="term" value="F:hydrolase activity"/>
    <property type="evidence" value="ECO:0007669"/>
    <property type="project" value="UniProtKB-KW"/>
</dbReference>
<keyword evidence="5" id="KW-1185">Reference proteome</keyword>
<comment type="caution">
    <text evidence="4">The sequence shown here is derived from an EMBL/GenBank/DDBJ whole genome shotgun (WGS) entry which is preliminary data.</text>
</comment>
<dbReference type="STRING" id="207949.RED65_15147"/>
<dbReference type="RefSeq" id="WP_007018115.1">
    <property type="nucleotide sequence ID" value="NZ_CH724115.1"/>
</dbReference>
<dbReference type="HOGENOM" id="CLU_045011_8_2_6"/>